<dbReference type="EMBL" id="FNAJ01000002">
    <property type="protein sequence ID" value="SDD79230.1"/>
    <property type="molecule type" value="Genomic_DNA"/>
</dbReference>
<evidence type="ECO:0000313" key="5">
    <source>
        <dbReference type="Proteomes" id="UP000321224"/>
    </source>
</evidence>
<sequence length="174" mass="17706">MPQSHPPSVTSEETPRGAERVPASPSATAPTPAHGTLETSWIDEWGMAPVASFPDAWSARLKASVAGAPDAWSVGPVASIPGVSDAWGAGLEETVSAALDAWDAGRVSIVPAALAARSPGPETAAPDAWGVGPEWLAVYALSPAARGLQAATSEARERSEPPPVATAGTRRRGE</sequence>
<proteinExistence type="predicted"/>
<keyword evidence="4" id="KW-1185">Reference proteome</keyword>
<feature type="region of interest" description="Disordered" evidence="1">
    <location>
        <begin position="1"/>
        <end position="36"/>
    </location>
</feature>
<organism evidence="2 5">
    <name type="scientific">Myxococcus virescens</name>
    <dbReference type="NCBI Taxonomy" id="83456"/>
    <lineage>
        <taxon>Bacteria</taxon>
        <taxon>Pseudomonadati</taxon>
        <taxon>Myxococcota</taxon>
        <taxon>Myxococcia</taxon>
        <taxon>Myxococcales</taxon>
        <taxon>Cystobacterineae</taxon>
        <taxon>Myxococcaceae</taxon>
        <taxon>Myxococcus</taxon>
    </lineage>
</organism>
<feature type="compositionally biased region" description="Low complexity" evidence="1">
    <location>
        <begin position="22"/>
        <end position="33"/>
    </location>
</feature>
<evidence type="ECO:0000313" key="2">
    <source>
        <dbReference type="EMBL" id="GEL70148.1"/>
    </source>
</evidence>
<feature type="region of interest" description="Disordered" evidence="1">
    <location>
        <begin position="149"/>
        <end position="174"/>
    </location>
</feature>
<protein>
    <submittedName>
        <fullName evidence="2">Uncharacterized protein</fullName>
    </submittedName>
</protein>
<reference evidence="3 4" key="1">
    <citation type="submission" date="2016-10" db="EMBL/GenBank/DDBJ databases">
        <authorList>
            <person name="Varghese N."/>
            <person name="Submissions S."/>
        </authorList>
    </citation>
    <scope>NUCLEOTIDE SEQUENCE [LARGE SCALE GENOMIC DNA]</scope>
    <source>
        <strain evidence="3 4">DSM 2260</strain>
    </source>
</reference>
<dbReference type="RefSeq" id="WP_244171590.1">
    <property type="nucleotide sequence ID" value="NZ_BJVY01000008.1"/>
</dbReference>
<accession>A0A511H9D0</accession>
<comment type="caution">
    <text evidence="2">The sequence shown here is derived from an EMBL/GenBank/DDBJ whole genome shotgun (WGS) entry which is preliminary data.</text>
</comment>
<feature type="compositionally biased region" description="Polar residues" evidence="1">
    <location>
        <begin position="1"/>
        <end position="12"/>
    </location>
</feature>
<evidence type="ECO:0000313" key="3">
    <source>
        <dbReference type="EMBL" id="SDD79230.1"/>
    </source>
</evidence>
<gene>
    <name evidence="2" type="ORF">MVI01_19320</name>
    <name evidence="3" type="ORF">SAMN04488504_102719</name>
</gene>
<evidence type="ECO:0000256" key="1">
    <source>
        <dbReference type="SAM" id="MobiDB-lite"/>
    </source>
</evidence>
<dbReference type="Proteomes" id="UP000198717">
    <property type="component" value="Unassembled WGS sequence"/>
</dbReference>
<reference evidence="2 5" key="2">
    <citation type="submission" date="2019-07" db="EMBL/GenBank/DDBJ databases">
        <title>Whole genome shotgun sequence of Myxococcus virescens NBRC 100334.</title>
        <authorList>
            <person name="Hosoyama A."/>
            <person name="Uohara A."/>
            <person name="Ohji S."/>
            <person name="Ichikawa N."/>
        </authorList>
    </citation>
    <scope>NUCLEOTIDE SEQUENCE [LARGE SCALE GENOMIC DNA]</scope>
    <source>
        <strain evidence="2 5">NBRC 100334</strain>
    </source>
</reference>
<name>A0A511H9D0_9BACT</name>
<evidence type="ECO:0000313" key="4">
    <source>
        <dbReference type="Proteomes" id="UP000198717"/>
    </source>
</evidence>
<dbReference type="Proteomes" id="UP000321224">
    <property type="component" value="Unassembled WGS sequence"/>
</dbReference>
<dbReference type="AlphaFoldDB" id="A0A511H9D0"/>
<dbReference type="EMBL" id="BJVY01000008">
    <property type="protein sequence ID" value="GEL70148.1"/>
    <property type="molecule type" value="Genomic_DNA"/>
</dbReference>